<evidence type="ECO:0000256" key="2">
    <source>
        <dbReference type="ARBA" id="ARBA00046328"/>
    </source>
</evidence>
<dbReference type="PANTHER" id="PTHR46551">
    <property type="entry name" value="SAP DOMAIN-CONTAINING RIBONUCLEOPROTEIN"/>
    <property type="match status" value="1"/>
</dbReference>
<evidence type="ECO:0000259" key="4">
    <source>
        <dbReference type="PROSITE" id="PS50800"/>
    </source>
</evidence>
<protein>
    <recommendedName>
        <fullName evidence="4">SAP domain-containing protein</fullName>
    </recommendedName>
</protein>
<feature type="region of interest" description="Disordered" evidence="3">
    <location>
        <begin position="157"/>
        <end position="179"/>
    </location>
</feature>
<sequence>APVTPSLAPFGAIRMGELRAACTGRGISESGSRNDLLYRLTKQSAAAKLEPADVVGTRFTPTQIPTPSPFKTSTLTSQSAPLRPADSAFVAPAAQALQRPVSPAAAAKAAAAALQQFEQMKVKELKTLCRSRSLEVSKKRKVDLLSQLVCFARTQSEGRASRPQTAVTSKGSAPEAKDLAKKSMDELRVMCQKHGLPQKGPRYNLVVRLTAWLQSMDVQLPDACKDPASRAGLSTSMTSSPARTQSLPAPTTPQKPTSGAAAFPRSPGPLCTNNHVPEL</sequence>
<proteinExistence type="inferred from homology"/>
<evidence type="ECO:0000256" key="1">
    <source>
        <dbReference type="ARBA" id="ARBA00022553"/>
    </source>
</evidence>
<feature type="non-terminal residue" evidence="5">
    <location>
        <position position="1"/>
    </location>
</feature>
<dbReference type="InterPro" id="IPR003034">
    <property type="entry name" value="SAP_dom"/>
</dbReference>
<feature type="domain" description="SAP" evidence="4">
    <location>
        <begin position="179"/>
        <end position="213"/>
    </location>
</feature>
<dbReference type="PANTHER" id="PTHR46551:SF1">
    <property type="entry name" value="SAP DOMAIN-CONTAINING RIBONUCLEOPROTEIN"/>
    <property type="match status" value="1"/>
</dbReference>
<feature type="region of interest" description="Disordered" evidence="3">
    <location>
        <begin position="224"/>
        <end position="279"/>
    </location>
</feature>
<dbReference type="Proteomes" id="UP000626109">
    <property type="component" value="Unassembled WGS sequence"/>
</dbReference>
<dbReference type="InterPro" id="IPR052240">
    <property type="entry name" value="SAP_domain_ribonucleoprotein"/>
</dbReference>
<accession>A0A813IMP3</accession>
<gene>
    <name evidence="5" type="ORF">PGLA2088_LOCUS12100</name>
</gene>
<dbReference type="Gene3D" id="1.10.720.30">
    <property type="entry name" value="SAP domain"/>
    <property type="match status" value="2"/>
</dbReference>
<feature type="domain" description="SAP" evidence="4">
    <location>
        <begin position="10"/>
        <end position="44"/>
    </location>
</feature>
<evidence type="ECO:0000256" key="3">
    <source>
        <dbReference type="SAM" id="MobiDB-lite"/>
    </source>
</evidence>
<evidence type="ECO:0000313" key="6">
    <source>
        <dbReference type="Proteomes" id="UP000626109"/>
    </source>
</evidence>
<dbReference type="GO" id="GO:0005634">
    <property type="term" value="C:nucleus"/>
    <property type="evidence" value="ECO:0007669"/>
    <property type="project" value="TreeGrafter"/>
</dbReference>
<dbReference type="GO" id="GO:0016973">
    <property type="term" value="P:poly(A)+ mRNA export from nucleus"/>
    <property type="evidence" value="ECO:0007669"/>
    <property type="project" value="TreeGrafter"/>
</dbReference>
<organism evidence="5 6">
    <name type="scientific">Polarella glacialis</name>
    <name type="common">Dinoflagellate</name>
    <dbReference type="NCBI Taxonomy" id="89957"/>
    <lineage>
        <taxon>Eukaryota</taxon>
        <taxon>Sar</taxon>
        <taxon>Alveolata</taxon>
        <taxon>Dinophyceae</taxon>
        <taxon>Suessiales</taxon>
        <taxon>Suessiaceae</taxon>
        <taxon>Polarella</taxon>
    </lineage>
</organism>
<keyword evidence="1" id="KW-0597">Phosphoprotein</keyword>
<evidence type="ECO:0000313" key="5">
    <source>
        <dbReference type="EMBL" id="CAE8656302.1"/>
    </source>
</evidence>
<comment type="caution">
    <text evidence="5">The sequence shown here is derived from an EMBL/GenBank/DDBJ whole genome shotgun (WGS) entry which is preliminary data.</text>
</comment>
<reference evidence="5" key="1">
    <citation type="submission" date="2021-02" db="EMBL/GenBank/DDBJ databases">
        <authorList>
            <person name="Dougan E. K."/>
            <person name="Rhodes N."/>
            <person name="Thang M."/>
            <person name="Chan C."/>
        </authorList>
    </citation>
    <scope>NUCLEOTIDE SEQUENCE</scope>
</reference>
<dbReference type="SMART" id="SM00513">
    <property type="entry name" value="SAP"/>
    <property type="match status" value="3"/>
</dbReference>
<dbReference type="AlphaFoldDB" id="A0A813IMP3"/>
<dbReference type="EMBL" id="CAJNNW010014176">
    <property type="protein sequence ID" value="CAE8656302.1"/>
    <property type="molecule type" value="Genomic_DNA"/>
</dbReference>
<dbReference type="PROSITE" id="PS50800">
    <property type="entry name" value="SAP"/>
    <property type="match status" value="2"/>
</dbReference>
<dbReference type="InterPro" id="IPR036361">
    <property type="entry name" value="SAP_dom_sf"/>
</dbReference>
<name>A0A813IMP3_POLGL</name>
<feature type="compositionally biased region" description="Polar residues" evidence="3">
    <location>
        <begin position="157"/>
        <end position="171"/>
    </location>
</feature>
<comment type="similarity">
    <text evidence="2">Belongs to the SAP domain-containing ribonucleoprotein family.</text>
</comment>
<feature type="compositionally biased region" description="Polar residues" evidence="3">
    <location>
        <begin position="232"/>
        <end position="257"/>
    </location>
</feature>